<proteinExistence type="predicted"/>
<dbReference type="Proteomes" id="UP000054826">
    <property type="component" value="Unassembled WGS sequence"/>
</dbReference>
<gene>
    <name evidence="1" type="ORF">T4C_13175</name>
</gene>
<sequence length="199" mass="22757">MDGKQLLIPLCYNLESSILAPCSHACQQSNVGTQSKYQYMPWCTLPQQKFITGLCCPERDRNLQMPTMFRQFQVSLCPVAVQTRQEIFRHKWPGWILLLPHFPNKTLLPDSDLVSSSISNTGIDVREIYSPFQVQNFTSFLILSTIKDELLTFLVALMPFSDADRLTLGVALLRKMFMFPSSIAGVGNLLWDRCWMPCK</sequence>
<dbReference type="EMBL" id="JYDV01000093">
    <property type="protein sequence ID" value="KRZ35269.1"/>
    <property type="molecule type" value="Genomic_DNA"/>
</dbReference>
<name>A0A0V1JL19_TRIPS</name>
<dbReference type="AlphaFoldDB" id="A0A0V1JL19"/>
<comment type="caution">
    <text evidence="1">The sequence shown here is derived from an EMBL/GenBank/DDBJ whole genome shotgun (WGS) entry which is preliminary data.</text>
</comment>
<organism evidence="1 2">
    <name type="scientific">Trichinella pseudospiralis</name>
    <name type="common">Parasitic roundworm</name>
    <dbReference type="NCBI Taxonomy" id="6337"/>
    <lineage>
        <taxon>Eukaryota</taxon>
        <taxon>Metazoa</taxon>
        <taxon>Ecdysozoa</taxon>
        <taxon>Nematoda</taxon>
        <taxon>Enoplea</taxon>
        <taxon>Dorylaimia</taxon>
        <taxon>Trichinellida</taxon>
        <taxon>Trichinellidae</taxon>
        <taxon>Trichinella</taxon>
    </lineage>
</organism>
<protein>
    <submittedName>
        <fullName evidence="1">Uncharacterized protein</fullName>
    </submittedName>
</protein>
<evidence type="ECO:0000313" key="1">
    <source>
        <dbReference type="EMBL" id="KRZ35269.1"/>
    </source>
</evidence>
<accession>A0A0V1JL19</accession>
<reference evidence="1 2" key="1">
    <citation type="submission" date="2015-01" db="EMBL/GenBank/DDBJ databases">
        <title>Evolution of Trichinella species and genotypes.</title>
        <authorList>
            <person name="Korhonen P.K."/>
            <person name="Edoardo P."/>
            <person name="Giuseppe L.R."/>
            <person name="Gasser R.B."/>
        </authorList>
    </citation>
    <scope>NUCLEOTIDE SEQUENCE [LARGE SCALE GENOMIC DNA]</scope>
    <source>
        <strain evidence="1">ISS176</strain>
    </source>
</reference>
<evidence type="ECO:0000313" key="2">
    <source>
        <dbReference type="Proteomes" id="UP000054826"/>
    </source>
</evidence>